<dbReference type="InterPro" id="IPR011050">
    <property type="entry name" value="Pectin_lyase_fold/virulence"/>
</dbReference>
<keyword evidence="2" id="KW-1185">Reference proteome</keyword>
<organism evidence="1 2">
    <name type="scientific">Nitrogeniibacter mangrovi</name>
    <dbReference type="NCBI Taxonomy" id="2016596"/>
    <lineage>
        <taxon>Bacteria</taxon>
        <taxon>Pseudomonadati</taxon>
        <taxon>Pseudomonadota</taxon>
        <taxon>Betaproteobacteria</taxon>
        <taxon>Rhodocyclales</taxon>
        <taxon>Zoogloeaceae</taxon>
        <taxon>Nitrogeniibacter</taxon>
    </lineage>
</organism>
<dbReference type="EMBL" id="CP048836">
    <property type="protein sequence ID" value="QID17608.1"/>
    <property type="molecule type" value="Genomic_DNA"/>
</dbReference>
<dbReference type="KEGG" id="azq:G3580_08095"/>
<protein>
    <recommendedName>
        <fullName evidence="3">Phage tail protein (Tail_P2_I)</fullName>
    </recommendedName>
</protein>
<dbReference type="RefSeq" id="WP_173764771.1">
    <property type="nucleotide sequence ID" value="NZ_CP048836.1"/>
</dbReference>
<sequence length="698" mass="75148">MKDNARDLFELLPAIHRIRDAELAQAQGLERGPLEALMAVLAEQIEIAEESLAQCYDDLFIETCADWVVPYIGDLIGYRSLHSVSPRIASPRAEVAHTIALRRRKGTALVLEQLARDVTDWDARAVEYFQRLCTTQYMNHVRRFNHHSPDLRQGAALEWIGTAFESANRSVDVRRIESRRGRHNIPNIGLHLWRIQAYSRTFAPALRDGPRRYRFSPLGHDLPLYNCPQAEDDITHLAEPDNVPLPLSRRRLDERLPRYYAARPGAGEPIDNAHPSLVLWVDGVEIERSAIRVCHLGDDGGSWAHTPPADGTYAIDPALGRIALPADAADPAEVRVTWHEGFAADIGGGEYERGDALPTPEDSTTVVTVSAADPSAAEFADITSALGAIAGDGVVEIRDNDRYTETLDITVAADGHVEIRAANGHRPVLDLGGLSVTGAANSACTLNGLLITGAGLEVPDTGTNALGRLDLIHCTLVPGRRLTADGAPTQPGAVSVLIDIAGVEASVDACITGALRVHTHAAMRIGDSLVDANDTTLPAFAAADGDAPGGTLSVVASTVVGKIHATQFELVSNSILLAALAAGDSWTAPVRTRRKQVGCVRFSWLPFASIVPARHRCQPDSAATAGRIAPHFSSLRYGTPAYGQLAGSTPAPILRGADDESEMGVFHQLHGAQRETNLNIRLAEYLRVGLHAGIFYES</sequence>
<dbReference type="Proteomes" id="UP000501991">
    <property type="component" value="Chromosome"/>
</dbReference>
<reference evidence="1 2" key="1">
    <citation type="submission" date="2020-02" db="EMBL/GenBank/DDBJ databases">
        <title>Nitrogenibacter mangrovi gen. nov., sp. nov. isolated from mangrove sediment, a denitrifying betaproteobacterium.</title>
        <authorList>
            <person name="Liao H."/>
            <person name="Tian Y."/>
        </authorList>
    </citation>
    <scope>NUCLEOTIDE SEQUENCE [LARGE SCALE GENOMIC DNA]</scope>
    <source>
        <strain evidence="1 2">M9-3-2</strain>
    </source>
</reference>
<evidence type="ECO:0008006" key="3">
    <source>
        <dbReference type="Google" id="ProtNLM"/>
    </source>
</evidence>
<accession>A0A6C1B497</accession>
<dbReference type="SUPFAM" id="SSF51126">
    <property type="entry name" value="Pectin lyase-like"/>
    <property type="match status" value="1"/>
</dbReference>
<evidence type="ECO:0000313" key="2">
    <source>
        <dbReference type="Proteomes" id="UP000501991"/>
    </source>
</evidence>
<dbReference type="AlphaFoldDB" id="A0A6C1B497"/>
<name>A0A6C1B497_9RHOO</name>
<proteinExistence type="predicted"/>
<evidence type="ECO:0000313" key="1">
    <source>
        <dbReference type="EMBL" id="QID17608.1"/>
    </source>
</evidence>
<gene>
    <name evidence="1" type="ORF">G3580_08095</name>
</gene>